<proteinExistence type="predicted"/>
<accession>A0A7Y9DW80</accession>
<evidence type="ECO:0000313" key="6">
    <source>
        <dbReference type="EMBL" id="NYD36581.1"/>
    </source>
</evidence>
<dbReference type="PANTHER" id="PTHR30136:SF8">
    <property type="entry name" value="TRANSCRIPTIONAL REGULATORY PROTEIN"/>
    <property type="match status" value="1"/>
</dbReference>
<evidence type="ECO:0000259" key="5">
    <source>
        <dbReference type="PROSITE" id="PS51078"/>
    </source>
</evidence>
<dbReference type="InterPro" id="IPR014757">
    <property type="entry name" value="Tscrpt_reg_IclR_C"/>
</dbReference>
<reference evidence="6 7" key="1">
    <citation type="submission" date="2020-07" db="EMBL/GenBank/DDBJ databases">
        <title>Sequencing the genomes of 1000 actinobacteria strains.</title>
        <authorList>
            <person name="Klenk H.-P."/>
        </authorList>
    </citation>
    <scope>NUCLEOTIDE SEQUENCE [LARGE SCALE GENOMIC DNA]</scope>
    <source>
        <strain evidence="6 7">DSM 45772</strain>
    </source>
</reference>
<dbReference type="GO" id="GO:0003700">
    <property type="term" value="F:DNA-binding transcription factor activity"/>
    <property type="evidence" value="ECO:0007669"/>
    <property type="project" value="TreeGrafter"/>
</dbReference>
<evidence type="ECO:0000256" key="3">
    <source>
        <dbReference type="ARBA" id="ARBA00023163"/>
    </source>
</evidence>
<dbReference type="SUPFAM" id="SSF55781">
    <property type="entry name" value="GAF domain-like"/>
    <property type="match status" value="1"/>
</dbReference>
<dbReference type="RefSeq" id="WP_179794239.1">
    <property type="nucleotide sequence ID" value="NZ_BAABHP010000021.1"/>
</dbReference>
<dbReference type="InterPro" id="IPR036390">
    <property type="entry name" value="WH_DNA-bd_sf"/>
</dbReference>
<evidence type="ECO:0000313" key="7">
    <source>
        <dbReference type="Proteomes" id="UP000535890"/>
    </source>
</evidence>
<dbReference type="AlphaFoldDB" id="A0A7Y9DW80"/>
<dbReference type="Proteomes" id="UP000535890">
    <property type="component" value="Unassembled WGS sequence"/>
</dbReference>
<protein>
    <submittedName>
        <fullName evidence="6">DNA-binding IclR family transcriptional regulator</fullName>
    </submittedName>
</protein>
<evidence type="ECO:0000256" key="2">
    <source>
        <dbReference type="ARBA" id="ARBA00023125"/>
    </source>
</evidence>
<dbReference type="GO" id="GO:0045892">
    <property type="term" value="P:negative regulation of DNA-templated transcription"/>
    <property type="evidence" value="ECO:0007669"/>
    <property type="project" value="TreeGrafter"/>
</dbReference>
<keyword evidence="3" id="KW-0804">Transcription</keyword>
<dbReference type="GO" id="GO:0003677">
    <property type="term" value="F:DNA binding"/>
    <property type="evidence" value="ECO:0007669"/>
    <property type="project" value="UniProtKB-KW"/>
</dbReference>
<dbReference type="InterPro" id="IPR029016">
    <property type="entry name" value="GAF-like_dom_sf"/>
</dbReference>
<dbReference type="PANTHER" id="PTHR30136">
    <property type="entry name" value="HELIX-TURN-HELIX TRANSCRIPTIONAL REGULATOR, ICLR FAMILY"/>
    <property type="match status" value="1"/>
</dbReference>
<dbReference type="PROSITE" id="PS51077">
    <property type="entry name" value="HTH_ICLR"/>
    <property type="match status" value="1"/>
</dbReference>
<dbReference type="Gene3D" id="3.30.450.40">
    <property type="match status" value="1"/>
</dbReference>
<dbReference type="InterPro" id="IPR036388">
    <property type="entry name" value="WH-like_DNA-bd_sf"/>
</dbReference>
<keyword evidence="2 6" id="KW-0238">DNA-binding</keyword>
<feature type="domain" description="HTH iclR-type" evidence="4">
    <location>
        <begin position="6"/>
        <end position="65"/>
    </location>
</feature>
<evidence type="ECO:0000259" key="4">
    <source>
        <dbReference type="PROSITE" id="PS51077"/>
    </source>
</evidence>
<keyword evidence="1" id="KW-0805">Transcription regulation</keyword>
<dbReference type="InterPro" id="IPR050707">
    <property type="entry name" value="HTH_MetabolicPath_Reg"/>
</dbReference>
<dbReference type="PROSITE" id="PS51078">
    <property type="entry name" value="ICLR_ED"/>
    <property type="match status" value="1"/>
</dbReference>
<evidence type="ECO:0000256" key="1">
    <source>
        <dbReference type="ARBA" id="ARBA00023015"/>
    </source>
</evidence>
<dbReference type="Pfam" id="PF01614">
    <property type="entry name" value="IclR_C"/>
    <property type="match status" value="1"/>
</dbReference>
<organism evidence="6 7">
    <name type="scientific">Actinomycetospora corticicola</name>
    <dbReference type="NCBI Taxonomy" id="663602"/>
    <lineage>
        <taxon>Bacteria</taxon>
        <taxon>Bacillati</taxon>
        <taxon>Actinomycetota</taxon>
        <taxon>Actinomycetes</taxon>
        <taxon>Pseudonocardiales</taxon>
        <taxon>Pseudonocardiaceae</taxon>
        <taxon>Actinomycetospora</taxon>
    </lineage>
</organism>
<name>A0A7Y9DW80_9PSEU</name>
<dbReference type="SUPFAM" id="SSF46785">
    <property type="entry name" value="Winged helix' DNA-binding domain"/>
    <property type="match status" value="1"/>
</dbReference>
<comment type="caution">
    <text evidence="6">The sequence shown here is derived from an EMBL/GenBank/DDBJ whole genome shotgun (WGS) entry which is preliminary data.</text>
</comment>
<keyword evidence="7" id="KW-1185">Reference proteome</keyword>
<dbReference type="Gene3D" id="1.10.10.10">
    <property type="entry name" value="Winged helix-like DNA-binding domain superfamily/Winged helix DNA-binding domain"/>
    <property type="match status" value="1"/>
</dbReference>
<dbReference type="Pfam" id="PF09339">
    <property type="entry name" value="HTH_IclR"/>
    <property type="match status" value="1"/>
</dbReference>
<dbReference type="EMBL" id="JACCBN010000001">
    <property type="protein sequence ID" value="NYD36581.1"/>
    <property type="molecule type" value="Genomic_DNA"/>
</dbReference>
<feature type="domain" description="IclR-ED" evidence="5">
    <location>
        <begin position="61"/>
        <end position="236"/>
    </location>
</feature>
<gene>
    <name evidence="6" type="ORF">BJ983_002683</name>
</gene>
<sequence>MGNKHHRTVDRVAELLEAAVARPGASLTELARMVDAPVSSVQKLVDGLVAVGYLDESHRRYTLGPAPSVLSVRAGRPAVPVRPGVLGGLAERLGLPVQLAVRVGNDAVWVDWAGADEAFDYALSSQVRRPLVDTAAGRVLVAHLAAEARRAVVRAARPEDPAAALALLEDFERIRTTGCETGRSGRLVPDAVAVAVPVWSEGRVVAAVSVIDRTGALADRADDVATVLREAVGGVA</sequence>
<dbReference type="InterPro" id="IPR005471">
    <property type="entry name" value="Tscrpt_reg_IclR_N"/>
</dbReference>